<keyword evidence="1" id="KW-1133">Transmembrane helix</keyword>
<keyword evidence="1" id="KW-0472">Membrane</keyword>
<evidence type="ECO:0000313" key="2">
    <source>
        <dbReference type="EMBL" id="GAH07069.1"/>
    </source>
</evidence>
<evidence type="ECO:0000256" key="1">
    <source>
        <dbReference type="SAM" id="Phobius"/>
    </source>
</evidence>
<organism evidence="2">
    <name type="scientific">marine sediment metagenome</name>
    <dbReference type="NCBI Taxonomy" id="412755"/>
    <lineage>
        <taxon>unclassified sequences</taxon>
        <taxon>metagenomes</taxon>
        <taxon>ecological metagenomes</taxon>
    </lineage>
</organism>
<sequence>MEIPNDTLGGIVLMLLIFAFMIGLLTGYYLSYTTIFLYILYIYIAY</sequence>
<feature type="transmembrane region" description="Helical" evidence="1">
    <location>
        <begin position="12"/>
        <end position="44"/>
    </location>
</feature>
<accession>X1DQ22</accession>
<dbReference type="EMBL" id="BART01032061">
    <property type="protein sequence ID" value="GAH07069.1"/>
    <property type="molecule type" value="Genomic_DNA"/>
</dbReference>
<keyword evidence="1" id="KW-0812">Transmembrane</keyword>
<dbReference type="AlphaFoldDB" id="X1DQ22"/>
<protein>
    <submittedName>
        <fullName evidence="2">Uncharacterized protein</fullName>
    </submittedName>
</protein>
<comment type="caution">
    <text evidence="2">The sequence shown here is derived from an EMBL/GenBank/DDBJ whole genome shotgun (WGS) entry which is preliminary data.</text>
</comment>
<proteinExistence type="predicted"/>
<gene>
    <name evidence="2" type="ORF">S01H4_55536</name>
</gene>
<name>X1DQ22_9ZZZZ</name>
<reference evidence="2" key="1">
    <citation type="journal article" date="2014" name="Front. Microbiol.">
        <title>High frequency of phylogenetically diverse reductive dehalogenase-homologous genes in deep subseafloor sedimentary metagenomes.</title>
        <authorList>
            <person name="Kawai M."/>
            <person name="Futagami T."/>
            <person name="Toyoda A."/>
            <person name="Takaki Y."/>
            <person name="Nishi S."/>
            <person name="Hori S."/>
            <person name="Arai W."/>
            <person name="Tsubouchi T."/>
            <person name="Morono Y."/>
            <person name="Uchiyama I."/>
            <person name="Ito T."/>
            <person name="Fujiyama A."/>
            <person name="Inagaki F."/>
            <person name="Takami H."/>
        </authorList>
    </citation>
    <scope>NUCLEOTIDE SEQUENCE</scope>
    <source>
        <strain evidence="2">Expedition CK06-06</strain>
    </source>
</reference>